<dbReference type="EMBL" id="JAUSUX010000020">
    <property type="protein sequence ID" value="MDQ0287179.1"/>
    <property type="molecule type" value="Genomic_DNA"/>
</dbReference>
<organism evidence="4 5">
    <name type="scientific">Desulfofundulus luciae</name>
    <dbReference type="NCBI Taxonomy" id="74702"/>
    <lineage>
        <taxon>Bacteria</taxon>
        <taxon>Bacillati</taxon>
        <taxon>Bacillota</taxon>
        <taxon>Clostridia</taxon>
        <taxon>Eubacteriales</taxon>
        <taxon>Peptococcaceae</taxon>
        <taxon>Desulfofundulus</taxon>
    </lineage>
</organism>
<dbReference type="InterPro" id="IPR029045">
    <property type="entry name" value="ClpP/crotonase-like_dom_sf"/>
</dbReference>
<evidence type="ECO:0000256" key="2">
    <source>
        <dbReference type="ARBA" id="ARBA00023239"/>
    </source>
</evidence>
<dbReference type="Pfam" id="PF00378">
    <property type="entry name" value="ECH_1"/>
    <property type="match status" value="1"/>
</dbReference>
<dbReference type="GO" id="GO:0004300">
    <property type="term" value="F:enoyl-CoA hydratase activity"/>
    <property type="evidence" value="ECO:0007669"/>
    <property type="project" value="UniProtKB-EC"/>
</dbReference>
<dbReference type="InterPro" id="IPR014748">
    <property type="entry name" value="Enoyl-CoA_hydra_C"/>
</dbReference>
<proteinExistence type="inferred from homology"/>
<dbReference type="PANTHER" id="PTHR11941:SF54">
    <property type="entry name" value="ENOYL-COA HYDRATASE, MITOCHONDRIAL"/>
    <property type="match status" value="1"/>
</dbReference>
<dbReference type="Gene3D" id="3.90.226.10">
    <property type="entry name" value="2-enoyl-CoA Hydratase, Chain A, domain 1"/>
    <property type="match status" value="1"/>
</dbReference>
<comment type="similarity">
    <text evidence="1 3">Belongs to the enoyl-CoA hydratase/isomerase family.</text>
</comment>
<evidence type="ECO:0000256" key="3">
    <source>
        <dbReference type="RuleBase" id="RU003707"/>
    </source>
</evidence>
<dbReference type="InterPro" id="IPR001753">
    <property type="entry name" value="Enoyl-CoA_hydra/iso"/>
</dbReference>
<dbReference type="CDD" id="cd06558">
    <property type="entry name" value="crotonase-like"/>
    <property type="match status" value="1"/>
</dbReference>
<name>A0ABU0B385_9FIRM</name>
<protein>
    <submittedName>
        <fullName evidence="4">Enoyl-CoA hydratase</fullName>
        <ecNumber evidence="4">4.2.1.17</ecNumber>
    </submittedName>
</protein>
<dbReference type="SUPFAM" id="SSF52096">
    <property type="entry name" value="ClpP/crotonase"/>
    <property type="match status" value="1"/>
</dbReference>
<accession>A0ABU0B385</accession>
<comment type="caution">
    <text evidence="4">The sequence shown here is derived from an EMBL/GenBank/DDBJ whole genome shotgun (WGS) entry which is preliminary data.</text>
</comment>
<evidence type="ECO:0000313" key="5">
    <source>
        <dbReference type="Proteomes" id="UP001225644"/>
    </source>
</evidence>
<dbReference type="RefSeq" id="WP_307403048.1">
    <property type="nucleotide sequence ID" value="NZ_JAUSUX010000020.1"/>
</dbReference>
<gene>
    <name evidence="4" type="ORF">J2Z49_002298</name>
</gene>
<keyword evidence="5" id="KW-1185">Reference proteome</keyword>
<dbReference type="PANTHER" id="PTHR11941">
    <property type="entry name" value="ENOYL-COA HYDRATASE-RELATED"/>
    <property type="match status" value="1"/>
</dbReference>
<sequence>MDYETIKVERGQIGIISFNRPRALNALSTQMARELVAALEELEQDDQVFAAVLTAEGDRAFCVGADLKERRNMTRAEMKKQRALFVKAFEAVVTFSKPLVAAVNGYALGGGCEFALGCDFIIASEKASFGLPEVSLAIIPGGGGTQLLPRIIGRNKAKELIFTGRRISAAEAYRLGMVNYVVPAENLMARTMEIMQEIVQNGPIALQQAKRAINLGLELDLHTAFALEAECYNVCLATEDRDEGLRAFNEKRKPVYRNR</sequence>
<dbReference type="PROSITE" id="PS00166">
    <property type="entry name" value="ENOYL_COA_HYDRATASE"/>
    <property type="match status" value="1"/>
</dbReference>
<evidence type="ECO:0000256" key="1">
    <source>
        <dbReference type="ARBA" id="ARBA00005254"/>
    </source>
</evidence>
<dbReference type="Gene3D" id="1.10.12.10">
    <property type="entry name" value="Lyase 2-enoyl-coa Hydratase, Chain A, domain 2"/>
    <property type="match status" value="1"/>
</dbReference>
<reference evidence="4 5" key="1">
    <citation type="submission" date="2023-07" db="EMBL/GenBank/DDBJ databases">
        <title>Genomic Encyclopedia of Type Strains, Phase IV (KMG-IV): sequencing the most valuable type-strain genomes for metagenomic binning, comparative biology and taxonomic classification.</title>
        <authorList>
            <person name="Goeker M."/>
        </authorList>
    </citation>
    <scope>NUCLEOTIDE SEQUENCE [LARGE SCALE GENOMIC DNA]</scope>
    <source>
        <strain evidence="4 5">DSM 12396</strain>
    </source>
</reference>
<evidence type="ECO:0000313" key="4">
    <source>
        <dbReference type="EMBL" id="MDQ0287179.1"/>
    </source>
</evidence>
<dbReference type="InterPro" id="IPR018376">
    <property type="entry name" value="Enoyl-CoA_hyd/isom_CS"/>
</dbReference>
<dbReference type="EC" id="4.2.1.17" evidence="4"/>
<keyword evidence="2 4" id="KW-0456">Lyase</keyword>
<dbReference type="Proteomes" id="UP001225644">
    <property type="component" value="Unassembled WGS sequence"/>
</dbReference>